<proteinExistence type="predicted"/>
<dbReference type="PROSITE" id="PS00217">
    <property type="entry name" value="SUGAR_TRANSPORT_2"/>
    <property type="match status" value="1"/>
</dbReference>
<dbReference type="FunFam" id="1.20.1720.10:FF:000004">
    <property type="entry name" value="EmrB/QacA family drug resistance transporter"/>
    <property type="match status" value="1"/>
</dbReference>
<evidence type="ECO:0000259" key="9">
    <source>
        <dbReference type="PROSITE" id="PS50850"/>
    </source>
</evidence>
<dbReference type="SUPFAM" id="SSF103473">
    <property type="entry name" value="MFS general substrate transporter"/>
    <property type="match status" value="1"/>
</dbReference>
<evidence type="ECO:0000256" key="3">
    <source>
        <dbReference type="ARBA" id="ARBA00022475"/>
    </source>
</evidence>
<evidence type="ECO:0000256" key="1">
    <source>
        <dbReference type="ARBA" id="ARBA00004651"/>
    </source>
</evidence>
<dbReference type="PROSITE" id="PS50850">
    <property type="entry name" value="MFS"/>
    <property type="match status" value="1"/>
</dbReference>
<accession>A0A1C3U2X2</accession>
<protein>
    <recommendedName>
        <fullName evidence="7">MFS-type drug efflux transporter P55</fullName>
    </recommendedName>
</protein>
<dbReference type="EMBL" id="FMAG01000001">
    <property type="protein sequence ID" value="SCB09843.1"/>
    <property type="molecule type" value="Genomic_DNA"/>
</dbReference>
<dbReference type="Pfam" id="PF07690">
    <property type="entry name" value="MFS_1"/>
    <property type="match status" value="1"/>
</dbReference>
<dbReference type="PANTHER" id="PTHR23501">
    <property type="entry name" value="MAJOR FACILITATOR SUPERFAMILY"/>
    <property type="match status" value="1"/>
</dbReference>
<feature type="transmembrane region" description="Helical" evidence="8">
    <location>
        <begin position="263"/>
        <end position="286"/>
    </location>
</feature>
<feature type="transmembrane region" description="Helical" evidence="8">
    <location>
        <begin position="457"/>
        <end position="476"/>
    </location>
</feature>
<sequence length="499" mass="53274">MSSTVDHSRRPLVIVSIMLATFMVAIEATIVATAMPRIVGQLGGFTYYSWVFSAFLLAQSTTTVIYGKLSDIFGRKPMLIGGIIIFLIGSTLAGFAWSMASLIVFRLLQGLGAGAIQPVTMTVVGDLYKLEERAKVQGALASVWAISAVIGPLAGGIIVDNLSWAWIFWINLPLGVLAIAGFMIFLHESITPREAKIDYLGTILFSISIVSLLVILTETDAGFAVLCPLAIVFIVTGILFLWQERRAPEPIISIALWSRRLIATSNAATLLAGMALIGLTTVLPIYVQGVLGRSPLEAGFTLTMLIVGWPLAVMLASRFFRTFGIRNTLRAGSLMFPFGSLFLLFLTPESSPVIAGIGSFLMGFGMGLISLTSVVLVQESVEWSMRGSATASIIFSRSLGNTLGATALGAIMNVGIAHYGSGELATRLHDILNQPTGLSDLGTDPAIRSVFDAALHWSFWGVVIVALTTCVTIWLIPVTRDAGRGSSAPKADAQEAMTH</sequence>
<evidence type="ECO:0000313" key="11">
    <source>
        <dbReference type="Proteomes" id="UP000199101"/>
    </source>
</evidence>
<feature type="transmembrane region" description="Helical" evidence="8">
    <location>
        <begin position="47"/>
        <end position="66"/>
    </location>
</feature>
<dbReference type="RefSeq" id="WP_092706574.1">
    <property type="nucleotide sequence ID" value="NZ_FMAG01000001.1"/>
</dbReference>
<keyword evidence="2" id="KW-0813">Transport</keyword>
<feature type="domain" description="Major facilitator superfamily (MFS) profile" evidence="9">
    <location>
        <begin position="13"/>
        <end position="481"/>
    </location>
</feature>
<feature type="transmembrane region" description="Helical" evidence="8">
    <location>
        <begin position="12"/>
        <end position="35"/>
    </location>
</feature>
<organism evidence="10 11">
    <name type="scientific">Rhizobium multihospitium</name>
    <dbReference type="NCBI Taxonomy" id="410764"/>
    <lineage>
        <taxon>Bacteria</taxon>
        <taxon>Pseudomonadati</taxon>
        <taxon>Pseudomonadota</taxon>
        <taxon>Alphaproteobacteria</taxon>
        <taxon>Hyphomicrobiales</taxon>
        <taxon>Rhizobiaceae</taxon>
        <taxon>Rhizobium/Agrobacterium group</taxon>
        <taxon>Rhizobium</taxon>
    </lineage>
</organism>
<keyword evidence="4 8" id="KW-0812">Transmembrane</keyword>
<dbReference type="InterPro" id="IPR036259">
    <property type="entry name" value="MFS_trans_sf"/>
</dbReference>
<evidence type="ECO:0000256" key="7">
    <source>
        <dbReference type="ARBA" id="ARBA00044273"/>
    </source>
</evidence>
<dbReference type="PANTHER" id="PTHR23501:SF191">
    <property type="entry name" value="VACUOLAR BASIC AMINO ACID TRANSPORTER 4"/>
    <property type="match status" value="1"/>
</dbReference>
<feature type="transmembrane region" description="Helical" evidence="8">
    <location>
        <begin position="164"/>
        <end position="185"/>
    </location>
</feature>
<evidence type="ECO:0000256" key="6">
    <source>
        <dbReference type="ARBA" id="ARBA00023136"/>
    </source>
</evidence>
<feature type="transmembrane region" description="Helical" evidence="8">
    <location>
        <begin position="398"/>
        <end position="419"/>
    </location>
</feature>
<dbReference type="Proteomes" id="UP000199101">
    <property type="component" value="Unassembled WGS sequence"/>
</dbReference>
<dbReference type="InterPro" id="IPR020846">
    <property type="entry name" value="MFS_dom"/>
</dbReference>
<keyword evidence="5 8" id="KW-1133">Transmembrane helix</keyword>
<keyword evidence="3" id="KW-1003">Cell membrane</keyword>
<feature type="transmembrane region" description="Helical" evidence="8">
    <location>
        <begin position="136"/>
        <end position="158"/>
    </location>
</feature>
<dbReference type="AlphaFoldDB" id="A0A1C3U2X2"/>
<dbReference type="OrthoDB" id="9812221at2"/>
<feature type="transmembrane region" description="Helical" evidence="8">
    <location>
        <begin position="298"/>
        <end position="316"/>
    </location>
</feature>
<feature type="transmembrane region" description="Helical" evidence="8">
    <location>
        <begin position="197"/>
        <end position="216"/>
    </location>
</feature>
<dbReference type="InterPro" id="IPR005829">
    <property type="entry name" value="Sugar_transporter_CS"/>
</dbReference>
<feature type="transmembrane region" description="Helical" evidence="8">
    <location>
        <begin position="78"/>
        <end position="97"/>
    </location>
</feature>
<evidence type="ECO:0000256" key="8">
    <source>
        <dbReference type="SAM" id="Phobius"/>
    </source>
</evidence>
<evidence type="ECO:0000256" key="4">
    <source>
        <dbReference type="ARBA" id="ARBA00022692"/>
    </source>
</evidence>
<evidence type="ECO:0000256" key="5">
    <source>
        <dbReference type="ARBA" id="ARBA00022989"/>
    </source>
</evidence>
<dbReference type="CDD" id="cd17502">
    <property type="entry name" value="MFS_Azr1_MDR_like"/>
    <property type="match status" value="1"/>
</dbReference>
<dbReference type="Gene3D" id="1.20.1250.20">
    <property type="entry name" value="MFS general substrate transporter like domains"/>
    <property type="match status" value="1"/>
</dbReference>
<dbReference type="PRINTS" id="PR01036">
    <property type="entry name" value="TCRTETB"/>
</dbReference>
<feature type="transmembrane region" description="Helical" evidence="8">
    <location>
        <begin position="103"/>
        <end position="124"/>
    </location>
</feature>
<feature type="transmembrane region" description="Helical" evidence="8">
    <location>
        <begin position="328"/>
        <end position="347"/>
    </location>
</feature>
<evidence type="ECO:0000256" key="2">
    <source>
        <dbReference type="ARBA" id="ARBA00022448"/>
    </source>
</evidence>
<keyword evidence="11" id="KW-1185">Reference proteome</keyword>
<dbReference type="GO" id="GO:0005886">
    <property type="term" value="C:plasma membrane"/>
    <property type="evidence" value="ECO:0007669"/>
    <property type="project" value="UniProtKB-SubCell"/>
</dbReference>
<comment type="subcellular location">
    <subcellularLocation>
        <location evidence="1">Cell membrane</location>
        <topology evidence="1">Multi-pass membrane protein</topology>
    </subcellularLocation>
</comment>
<dbReference type="GO" id="GO:0022857">
    <property type="term" value="F:transmembrane transporter activity"/>
    <property type="evidence" value="ECO:0007669"/>
    <property type="project" value="InterPro"/>
</dbReference>
<reference evidence="11" key="1">
    <citation type="submission" date="2016-08" db="EMBL/GenBank/DDBJ databases">
        <authorList>
            <person name="Varghese N."/>
            <person name="Submissions Spin"/>
        </authorList>
    </citation>
    <scope>NUCLEOTIDE SEQUENCE [LARGE SCALE GENOMIC DNA]</scope>
    <source>
        <strain evidence="11">HAMBI 2975</strain>
    </source>
</reference>
<dbReference type="STRING" id="410764.GA0061103_1418"/>
<keyword evidence="6 8" id="KW-0472">Membrane</keyword>
<name>A0A1C3U2X2_9HYPH</name>
<evidence type="ECO:0000313" key="10">
    <source>
        <dbReference type="EMBL" id="SCB09843.1"/>
    </source>
</evidence>
<dbReference type="InterPro" id="IPR011701">
    <property type="entry name" value="MFS"/>
</dbReference>
<dbReference type="Gene3D" id="1.20.1720.10">
    <property type="entry name" value="Multidrug resistance protein D"/>
    <property type="match status" value="1"/>
</dbReference>
<feature type="transmembrane region" description="Helical" evidence="8">
    <location>
        <begin position="222"/>
        <end position="242"/>
    </location>
</feature>
<gene>
    <name evidence="10" type="ORF">GA0061103_1418</name>
</gene>
<feature type="transmembrane region" description="Helical" evidence="8">
    <location>
        <begin position="353"/>
        <end position="377"/>
    </location>
</feature>